<dbReference type="InterPro" id="IPR021345">
    <property type="entry name" value="DUF2961"/>
</dbReference>
<accession>A0ABW1KY92</accession>
<dbReference type="Proteomes" id="UP001596116">
    <property type="component" value="Unassembled WGS sequence"/>
</dbReference>
<dbReference type="Gene3D" id="2.60.120.1390">
    <property type="match status" value="1"/>
</dbReference>
<dbReference type="RefSeq" id="WP_379878937.1">
    <property type="nucleotide sequence ID" value="NZ_JBHPON010000001.1"/>
</dbReference>
<dbReference type="EMBL" id="JBHPON010000001">
    <property type="protein sequence ID" value="MFC6035627.1"/>
    <property type="molecule type" value="Genomic_DNA"/>
</dbReference>
<proteinExistence type="predicted"/>
<sequence length="362" mass="40102">MFDPASSPFLIPKGVESRSITFENPTGEKGKGGKAASGLGVGRKGAPLHVLMPGEEIELANVKGPGCFRHIWVTTMPDPVLLRGVTIRVYWEKQQHPSIEAPIGDFFGFAHGMPTNYASAAHSLADAAGMNIWLPMPFAKHARVTLTNETDRPAYTFFQIDYTIGDSFPNDFGRLHVLFQRQNPTAQAQDFEILPLRKSRGVYIGAVLGIRPLAGRWWGEGEVKIFLDGDKHFPTIAGSGTEDYVGHSFGIQNTTAPYNGASWRENAHDSETGRVSLYRWHLADPVYWHKDVRITLQQIGCCKVPPTSPEVYLQEAIFEREDDVSCATFWYEPSPSAPLPAYPDLATRITDLPEAMKTVTID</sequence>
<dbReference type="GO" id="GO:0016787">
    <property type="term" value="F:hydrolase activity"/>
    <property type="evidence" value="ECO:0007669"/>
    <property type="project" value="UniProtKB-KW"/>
</dbReference>
<dbReference type="Pfam" id="PF11175">
    <property type="entry name" value="DUF2961"/>
    <property type="match status" value="1"/>
</dbReference>
<reference evidence="1 2" key="1">
    <citation type="submission" date="2024-09" db="EMBL/GenBank/DDBJ databases">
        <authorList>
            <person name="Zhang Z.-H."/>
        </authorList>
    </citation>
    <scope>NUCLEOTIDE SEQUENCE [LARGE SCALE GENOMIC DNA]</scope>
    <source>
        <strain evidence="1 2">HHTR114</strain>
    </source>
</reference>
<name>A0ABW1KY92_9PROT</name>
<evidence type="ECO:0000313" key="2">
    <source>
        <dbReference type="Proteomes" id="UP001596116"/>
    </source>
</evidence>
<keyword evidence="2" id="KW-1185">Reference proteome</keyword>
<evidence type="ECO:0000313" key="1">
    <source>
        <dbReference type="EMBL" id="MFC6035627.1"/>
    </source>
</evidence>
<protein>
    <submittedName>
        <fullName evidence="1">Glycoside hydrolase family 172 protein</fullName>
    </submittedName>
</protein>
<organism evidence="1 2">
    <name type="scientific">Hyphococcus aureus</name>
    <dbReference type="NCBI Taxonomy" id="2666033"/>
    <lineage>
        <taxon>Bacteria</taxon>
        <taxon>Pseudomonadati</taxon>
        <taxon>Pseudomonadota</taxon>
        <taxon>Alphaproteobacteria</taxon>
        <taxon>Parvularculales</taxon>
        <taxon>Parvularculaceae</taxon>
        <taxon>Hyphococcus</taxon>
    </lineage>
</organism>
<keyword evidence="1" id="KW-0378">Hydrolase</keyword>
<comment type="caution">
    <text evidence="1">The sequence shown here is derived from an EMBL/GenBank/DDBJ whole genome shotgun (WGS) entry which is preliminary data.</text>
</comment>
<gene>
    <name evidence="1" type="ORF">ACFMB1_08745</name>
</gene>